<dbReference type="Proteomes" id="UP000244110">
    <property type="component" value="Unassembled WGS sequence"/>
</dbReference>
<reference evidence="1 2" key="1">
    <citation type="submission" date="2018-04" db="EMBL/GenBank/DDBJ databases">
        <title>Active sludge and wastewater microbial communities from Klosterneuburg, Austria.</title>
        <authorList>
            <person name="Wagner M."/>
        </authorList>
    </citation>
    <scope>NUCLEOTIDE SEQUENCE [LARGE SCALE GENOMIC DNA]</scope>
    <source>
        <strain evidence="1 2">Nm4</strain>
    </source>
</reference>
<evidence type="ECO:0000313" key="2">
    <source>
        <dbReference type="Proteomes" id="UP000244110"/>
    </source>
</evidence>
<organism evidence="1 2">
    <name type="scientific">Nitrosomonas ureae</name>
    <dbReference type="NCBI Taxonomy" id="44577"/>
    <lineage>
        <taxon>Bacteria</taxon>
        <taxon>Pseudomonadati</taxon>
        <taxon>Pseudomonadota</taxon>
        <taxon>Betaproteobacteria</taxon>
        <taxon>Nitrosomonadales</taxon>
        <taxon>Nitrosomonadaceae</taxon>
        <taxon>Nitrosomonas</taxon>
    </lineage>
</organism>
<dbReference type="EMBL" id="QAOL01000006">
    <property type="protein sequence ID" value="PTQ87267.1"/>
    <property type="molecule type" value="Genomic_DNA"/>
</dbReference>
<dbReference type="InterPro" id="IPR046882">
    <property type="entry name" value="Sp-DndD"/>
</dbReference>
<dbReference type="AlphaFoldDB" id="A0A2T5ITR8"/>
<dbReference type="RefSeq" id="WP_107786256.1">
    <property type="nucleotide sequence ID" value="NZ_QAOL01000006.1"/>
</dbReference>
<gene>
    <name evidence="1" type="ORF">C8R28_100627</name>
</gene>
<dbReference type="Pfam" id="PF20306">
    <property type="entry name" value="Sp-DndD"/>
    <property type="match status" value="1"/>
</dbReference>
<protein>
    <submittedName>
        <fullName evidence="1">Uncharacterized protein</fullName>
    </submittedName>
</protein>
<name>A0A2T5ITR8_9PROT</name>
<comment type="caution">
    <text evidence="1">The sequence shown here is derived from an EMBL/GenBank/DDBJ whole genome shotgun (WGS) entry which is preliminary data.</text>
</comment>
<accession>A0A2T5ITR8</accession>
<sequence length="71" mass="8095">MEDITQHQLSAAELLESLAKEHQVPMEITEQMAHLMARYPDLSLTGSRTELVDELEKVLESAFKNKIVEVE</sequence>
<proteinExistence type="predicted"/>
<evidence type="ECO:0000313" key="1">
    <source>
        <dbReference type="EMBL" id="PTQ87267.1"/>
    </source>
</evidence>